<evidence type="ECO:0000313" key="14">
    <source>
        <dbReference type="EMBL" id="TKA74033.1"/>
    </source>
</evidence>
<feature type="compositionally biased region" description="Acidic residues" evidence="10">
    <location>
        <begin position="270"/>
        <end position="321"/>
    </location>
</feature>
<evidence type="ECO:0000256" key="3">
    <source>
        <dbReference type="ARBA" id="ARBA00006922"/>
    </source>
</evidence>
<evidence type="ECO:0000256" key="11">
    <source>
        <dbReference type="SAM" id="Phobius"/>
    </source>
</evidence>
<proteinExistence type="inferred from homology"/>
<comment type="subcellular location">
    <subcellularLocation>
        <location evidence="2">Cytoplasm</location>
    </subcellularLocation>
    <subcellularLocation>
        <location evidence="1">Nucleus</location>
    </subcellularLocation>
</comment>
<protein>
    <recommendedName>
        <fullName evidence="16">SUN domain-containing protein</fullName>
    </recommendedName>
</protein>
<feature type="region of interest" description="Disordered" evidence="10">
    <location>
        <begin position="609"/>
        <end position="651"/>
    </location>
</feature>
<sequence length="716" mass="78093">MSNLWGCLISFAISYAASRLTFEAPLTVRNTFEPTSFQHTHVAEVLVPNMTDVTNITANMTADLTAWEQIVAIFLEMSIVSRFTTFFALATVLGLFIFLIAHGTGSNPWLGLPNHYYDETTPDDVEKDDTYSDDAEKVVVQKFRGRVDKKSQAIRQQLETELGELKVELAKMKEQLANTTSELAKTDIKLAKLQVDIQNTAVLSSASTVAPKPASLPVPVASTSAPTAEAPVSVGAATAAGSRPVSVTAAAAALKKPPVTSFSLPPASAEQEEDSEEEESEEEEEEEGEEEEEEEGEEEEEEQEGEEVEGEESDDDEDPLGDLDRLLDLPPSSPRHSERRVLGEMTPNALLTPQRPGSKSAMREHSGVSMFGDGAETPYAKFHAVPSPDTIIVSKRWTDQENGIRTKRGDAILSKKLVAGAALHNGELRSGNGSAAYEMLTNVEGRGEKRKLAEVRGFEDRVAPDGKVWRKIKTQKILGLDDAYTRPVTKEDISNLSSTEEDTPGSSETEVKQRKERALDSSAVRTSFSSLIDYDPGAELEAQRRLSEDSEDLLPAVRERASDLTTMTSHAEILRLRLRVAIYKIRTNQIHTPLSQLLLPFQQNGSQSRAEGLASRLDSSPNAIPRLTHSPSTEAALPPIPTITISPSKAASTRTTTIPKLLPAPILRPTAYSSRHITESYMPSSPPESAGAETALEDLEQRGRGPVVGWRDAEQT</sequence>
<dbReference type="STRING" id="331657.A0A4U0XFC8"/>
<feature type="transmembrane region" description="Helical" evidence="11">
    <location>
        <begin position="83"/>
        <end position="101"/>
    </location>
</feature>
<name>A0A4U0XFC8_9PEZI</name>
<feature type="region of interest" description="Disordered" evidence="10">
    <location>
        <begin position="206"/>
        <end position="228"/>
    </location>
</feature>
<keyword evidence="15" id="KW-1185">Reference proteome</keyword>
<keyword evidence="5" id="KW-0678">Repressor</keyword>
<accession>A0A4U0XFC8</accession>
<evidence type="ECO:0000256" key="5">
    <source>
        <dbReference type="ARBA" id="ARBA00022491"/>
    </source>
</evidence>
<dbReference type="AlphaFoldDB" id="A0A4U0XFC8"/>
<keyword evidence="4" id="KW-0963">Cytoplasm</keyword>
<evidence type="ECO:0000256" key="6">
    <source>
        <dbReference type="ARBA" id="ARBA00023015"/>
    </source>
</evidence>
<feature type="compositionally biased region" description="Basic and acidic residues" evidence="10">
    <location>
        <begin position="509"/>
        <end position="519"/>
    </location>
</feature>
<evidence type="ECO:0008006" key="16">
    <source>
        <dbReference type="Google" id="ProtNLM"/>
    </source>
</evidence>
<keyword evidence="12" id="KW-0732">Signal</keyword>
<feature type="compositionally biased region" description="Polar residues" evidence="10">
    <location>
        <begin position="494"/>
        <end position="508"/>
    </location>
</feature>
<feature type="region of interest" description="Disordered" evidence="10">
    <location>
        <begin position="678"/>
        <end position="716"/>
    </location>
</feature>
<feature type="region of interest" description="Disordered" evidence="10">
    <location>
        <begin position="491"/>
        <end position="519"/>
    </location>
</feature>
<keyword evidence="11" id="KW-0812">Transmembrane</keyword>
<keyword evidence="7" id="KW-0804">Transcription</keyword>
<keyword evidence="11" id="KW-1133">Transmembrane helix</keyword>
<feature type="region of interest" description="Disordered" evidence="10">
    <location>
        <begin position="258"/>
        <end position="372"/>
    </location>
</feature>
<dbReference type="EMBL" id="NAJN01000666">
    <property type="protein sequence ID" value="TKA70185.1"/>
    <property type="molecule type" value="Genomic_DNA"/>
</dbReference>
<dbReference type="OrthoDB" id="5345625at2759"/>
<evidence type="ECO:0000256" key="1">
    <source>
        <dbReference type="ARBA" id="ARBA00004123"/>
    </source>
</evidence>
<gene>
    <name evidence="14" type="ORF">B0A49_02718</name>
    <name evidence="13" type="ORF">B0A49_04315</name>
</gene>
<evidence type="ECO:0000313" key="13">
    <source>
        <dbReference type="EMBL" id="TKA70185.1"/>
    </source>
</evidence>
<dbReference type="Proteomes" id="UP000308768">
    <property type="component" value="Unassembled WGS sequence"/>
</dbReference>
<evidence type="ECO:0000256" key="8">
    <source>
        <dbReference type="ARBA" id="ARBA00023242"/>
    </source>
</evidence>
<evidence type="ECO:0000256" key="7">
    <source>
        <dbReference type="ARBA" id="ARBA00023163"/>
    </source>
</evidence>
<feature type="chain" id="PRO_5036359440" description="SUN domain-containing protein" evidence="12">
    <location>
        <begin position="19"/>
        <end position="716"/>
    </location>
</feature>
<evidence type="ECO:0000256" key="4">
    <source>
        <dbReference type="ARBA" id="ARBA00022490"/>
    </source>
</evidence>
<comment type="caution">
    <text evidence="14">The sequence shown here is derived from an EMBL/GenBank/DDBJ whole genome shotgun (WGS) entry which is preliminary data.</text>
</comment>
<reference evidence="14 15" key="1">
    <citation type="submission" date="2017-03" db="EMBL/GenBank/DDBJ databases">
        <title>Genomes of endolithic fungi from Antarctica.</title>
        <authorList>
            <person name="Coleine C."/>
            <person name="Masonjones S."/>
            <person name="Stajich J.E."/>
        </authorList>
    </citation>
    <scope>NUCLEOTIDE SEQUENCE [LARGE SCALE GENOMIC DNA]</scope>
    <source>
        <strain evidence="14 15">CCFEE 5187</strain>
    </source>
</reference>
<evidence type="ECO:0000313" key="15">
    <source>
        <dbReference type="Proteomes" id="UP000308768"/>
    </source>
</evidence>
<comment type="similarity">
    <text evidence="3">Belongs to the WHI5/NRM1 family.</text>
</comment>
<organism evidence="14 15">
    <name type="scientific">Cryomyces minteri</name>
    <dbReference type="NCBI Taxonomy" id="331657"/>
    <lineage>
        <taxon>Eukaryota</taxon>
        <taxon>Fungi</taxon>
        <taxon>Dikarya</taxon>
        <taxon>Ascomycota</taxon>
        <taxon>Pezizomycotina</taxon>
        <taxon>Dothideomycetes</taxon>
        <taxon>Dothideomycetes incertae sedis</taxon>
        <taxon>Cryomyces</taxon>
    </lineage>
</organism>
<feature type="coiled-coil region" evidence="9">
    <location>
        <begin position="155"/>
        <end position="189"/>
    </location>
</feature>
<keyword evidence="9" id="KW-0175">Coiled coil</keyword>
<keyword evidence="8" id="KW-0539">Nucleus</keyword>
<feature type="signal peptide" evidence="12">
    <location>
        <begin position="1"/>
        <end position="18"/>
    </location>
</feature>
<dbReference type="EMBL" id="NAJN01000390">
    <property type="protein sequence ID" value="TKA74033.1"/>
    <property type="molecule type" value="Genomic_DNA"/>
</dbReference>
<evidence type="ECO:0000256" key="2">
    <source>
        <dbReference type="ARBA" id="ARBA00004496"/>
    </source>
</evidence>
<evidence type="ECO:0000256" key="9">
    <source>
        <dbReference type="SAM" id="Coils"/>
    </source>
</evidence>
<evidence type="ECO:0000256" key="12">
    <source>
        <dbReference type="SAM" id="SignalP"/>
    </source>
</evidence>
<dbReference type="InterPro" id="IPR013734">
    <property type="entry name" value="TF_Nrm1/Whi5"/>
</dbReference>
<dbReference type="Pfam" id="PF08528">
    <property type="entry name" value="Whi5"/>
    <property type="match status" value="1"/>
</dbReference>
<keyword evidence="6" id="KW-0805">Transcription regulation</keyword>
<keyword evidence="11" id="KW-0472">Membrane</keyword>
<evidence type="ECO:0000256" key="10">
    <source>
        <dbReference type="SAM" id="MobiDB-lite"/>
    </source>
</evidence>